<keyword evidence="2" id="KW-1185">Reference proteome</keyword>
<gene>
    <name evidence="1" type="ORF">BV25DRAFT_1906903</name>
</gene>
<dbReference type="Proteomes" id="UP000814140">
    <property type="component" value="Unassembled WGS sequence"/>
</dbReference>
<dbReference type="EMBL" id="MU277201">
    <property type="protein sequence ID" value="KAI0063818.1"/>
    <property type="molecule type" value="Genomic_DNA"/>
</dbReference>
<sequence length="275" mass="30983">MAWFSGWFKKSEPEDYEQILSSLALDIQKRQTRLSEIRLRERRATLVVTLYALAAWGAYGSLWYTGLLPNISGRPTNTQLEKAVKGFPAVIGPILILFTRRIVQLWYARIGDAEEKSLKKLYNEQRSKVEEIKKKTNYYSTRSLLERYEDGAKPESPARRAIPQPPPGPQQLPITPQRKGPVPPTLQPTAQGTPVPPGLQSQLSPPPQQPLPTPRKQWFDKLADALLGDDEPAVNAAASRYALICQKCFAHNGLVKESMWEDARSYHPGSLPFHS</sequence>
<organism evidence="1 2">
    <name type="scientific">Artomyces pyxidatus</name>
    <dbReference type="NCBI Taxonomy" id="48021"/>
    <lineage>
        <taxon>Eukaryota</taxon>
        <taxon>Fungi</taxon>
        <taxon>Dikarya</taxon>
        <taxon>Basidiomycota</taxon>
        <taxon>Agaricomycotina</taxon>
        <taxon>Agaricomycetes</taxon>
        <taxon>Russulales</taxon>
        <taxon>Auriscalpiaceae</taxon>
        <taxon>Artomyces</taxon>
    </lineage>
</organism>
<accession>A0ACB8T6R7</accession>
<reference evidence="1" key="2">
    <citation type="journal article" date="2022" name="New Phytol.">
        <title>Evolutionary transition to the ectomycorrhizal habit in the genomes of a hyperdiverse lineage of mushroom-forming fungi.</title>
        <authorList>
            <person name="Looney B."/>
            <person name="Miyauchi S."/>
            <person name="Morin E."/>
            <person name="Drula E."/>
            <person name="Courty P.E."/>
            <person name="Kohler A."/>
            <person name="Kuo A."/>
            <person name="LaButti K."/>
            <person name="Pangilinan J."/>
            <person name="Lipzen A."/>
            <person name="Riley R."/>
            <person name="Andreopoulos W."/>
            <person name="He G."/>
            <person name="Johnson J."/>
            <person name="Nolan M."/>
            <person name="Tritt A."/>
            <person name="Barry K.W."/>
            <person name="Grigoriev I.V."/>
            <person name="Nagy L.G."/>
            <person name="Hibbett D."/>
            <person name="Henrissat B."/>
            <person name="Matheny P.B."/>
            <person name="Labbe J."/>
            <person name="Martin F.M."/>
        </authorList>
    </citation>
    <scope>NUCLEOTIDE SEQUENCE</scope>
    <source>
        <strain evidence="1">HHB10654</strain>
    </source>
</reference>
<protein>
    <submittedName>
        <fullName evidence="1">Uncharacterized protein</fullName>
    </submittedName>
</protein>
<name>A0ACB8T6R7_9AGAM</name>
<evidence type="ECO:0000313" key="1">
    <source>
        <dbReference type="EMBL" id="KAI0063818.1"/>
    </source>
</evidence>
<reference evidence="1" key="1">
    <citation type="submission" date="2021-03" db="EMBL/GenBank/DDBJ databases">
        <authorList>
            <consortium name="DOE Joint Genome Institute"/>
            <person name="Ahrendt S."/>
            <person name="Looney B.P."/>
            <person name="Miyauchi S."/>
            <person name="Morin E."/>
            <person name="Drula E."/>
            <person name="Courty P.E."/>
            <person name="Chicoki N."/>
            <person name="Fauchery L."/>
            <person name="Kohler A."/>
            <person name="Kuo A."/>
            <person name="Labutti K."/>
            <person name="Pangilinan J."/>
            <person name="Lipzen A."/>
            <person name="Riley R."/>
            <person name="Andreopoulos W."/>
            <person name="He G."/>
            <person name="Johnson J."/>
            <person name="Barry K.W."/>
            <person name="Grigoriev I.V."/>
            <person name="Nagy L."/>
            <person name="Hibbett D."/>
            <person name="Henrissat B."/>
            <person name="Matheny P.B."/>
            <person name="Labbe J."/>
            <person name="Martin F."/>
        </authorList>
    </citation>
    <scope>NUCLEOTIDE SEQUENCE</scope>
    <source>
        <strain evidence="1">HHB10654</strain>
    </source>
</reference>
<comment type="caution">
    <text evidence="1">The sequence shown here is derived from an EMBL/GenBank/DDBJ whole genome shotgun (WGS) entry which is preliminary data.</text>
</comment>
<proteinExistence type="predicted"/>
<evidence type="ECO:0000313" key="2">
    <source>
        <dbReference type="Proteomes" id="UP000814140"/>
    </source>
</evidence>